<dbReference type="RefSeq" id="WP_099696815.1">
    <property type="nucleotide sequence ID" value="NZ_NOVD01000001.1"/>
</dbReference>
<evidence type="ECO:0000313" key="4">
    <source>
        <dbReference type="EMBL" id="PCK29090.1"/>
    </source>
</evidence>
<proteinExistence type="predicted"/>
<dbReference type="PANTHER" id="PTHR30055:SF235">
    <property type="entry name" value="TRANSCRIPTIONAL REGULATORY PROTEIN"/>
    <property type="match status" value="1"/>
</dbReference>
<dbReference type="Gene3D" id="1.10.357.10">
    <property type="entry name" value="Tetracycline Repressor, domain 2"/>
    <property type="match status" value="1"/>
</dbReference>
<gene>
    <name evidence="4" type="ORF">CHR55_01515</name>
</gene>
<evidence type="ECO:0000259" key="3">
    <source>
        <dbReference type="PROSITE" id="PS50977"/>
    </source>
</evidence>
<dbReference type="GO" id="GO:0003700">
    <property type="term" value="F:DNA-binding transcription factor activity"/>
    <property type="evidence" value="ECO:0007669"/>
    <property type="project" value="TreeGrafter"/>
</dbReference>
<dbReference type="GO" id="GO:0000976">
    <property type="term" value="F:transcription cis-regulatory region binding"/>
    <property type="evidence" value="ECO:0007669"/>
    <property type="project" value="TreeGrafter"/>
</dbReference>
<sequence length="202" mass="22083">MPRTDARAAMIDAAERLVAERGLAALTLRDVQTEAGQANKSAAQYHFGSREGLLAAVVESRMRPAGERRRELLDAIDLDANPPMMRALIEALVLPLAEQTIYREGTLYARFLVQSIFDPAMSSTIRDHMQAESFREVQRRIVAASSLPAEIAELRAGTLTVLTVVTFATWEGRVDSRERAHVIVADLIESCLGALSAPAAQI</sequence>
<dbReference type="InterPro" id="IPR009057">
    <property type="entry name" value="Homeodomain-like_sf"/>
</dbReference>
<keyword evidence="1 2" id="KW-0238">DNA-binding</keyword>
<organism evidence="4 5">
    <name type="scientific">Rhodococcus qingshengii</name>
    <dbReference type="NCBI Taxonomy" id="334542"/>
    <lineage>
        <taxon>Bacteria</taxon>
        <taxon>Bacillati</taxon>
        <taxon>Actinomycetota</taxon>
        <taxon>Actinomycetes</taxon>
        <taxon>Mycobacteriales</taxon>
        <taxon>Nocardiaceae</taxon>
        <taxon>Rhodococcus</taxon>
        <taxon>Rhodococcus erythropolis group</taxon>
    </lineage>
</organism>
<protein>
    <submittedName>
        <fullName evidence="4">TetR family transcriptional regulator</fullName>
    </submittedName>
</protein>
<accession>A0A2A5JHL4</accession>
<evidence type="ECO:0000256" key="1">
    <source>
        <dbReference type="ARBA" id="ARBA00023125"/>
    </source>
</evidence>
<dbReference type="InterPro" id="IPR050109">
    <property type="entry name" value="HTH-type_TetR-like_transc_reg"/>
</dbReference>
<evidence type="ECO:0000256" key="2">
    <source>
        <dbReference type="PROSITE-ProRule" id="PRU00335"/>
    </source>
</evidence>
<reference evidence="4 5" key="1">
    <citation type="submission" date="2017-07" db="EMBL/GenBank/DDBJ databases">
        <title>Draft sequence of Rhodococcus enclensis 23b-28.</title>
        <authorList>
            <person name="Besaury L."/>
            <person name="Sancelme M."/>
            <person name="Amato P."/>
            <person name="Lallement A."/>
            <person name="Delort A.-M."/>
        </authorList>
    </citation>
    <scope>NUCLEOTIDE SEQUENCE [LARGE SCALE GENOMIC DNA]</scope>
    <source>
        <strain evidence="4 5">23b-28</strain>
    </source>
</reference>
<dbReference type="PROSITE" id="PS50977">
    <property type="entry name" value="HTH_TETR_2"/>
    <property type="match status" value="1"/>
</dbReference>
<name>A0A2A5JHL4_RHOSG</name>
<dbReference type="Proteomes" id="UP000230886">
    <property type="component" value="Unassembled WGS sequence"/>
</dbReference>
<dbReference type="EMBL" id="NOVD01000001">
    <property type="protein sequence ID" value="PCK29090.1"/>
    <property type="molecule type" value="Genomic_DNA"/>
</dbReference>
<dbReference type="SUPFAM" id="SSF46689">
    <property type="entry name" value="Homeodomain-like"/>
    <property type="match status" value="1"/>
</dbReference>
<dbReference type="InterPro" id="IPR001647">
    <property type="entry name" value="HTH_TetR"/>
</dbReference>
<comment type="caution">
    <text evidence="4">The sequence shown here is derived from an EMBL/GenBank/DDBJ whole genome shotgun (WGS) entry which is preliminary data.</text>
</comment>
<evidence type="ECO:0000313" key="5">
    <source>
        <dbReference type="Proteomes" id="UP000230886"/>
    </source>
</evidence>
<feature type="DNA-binding region" description="H-T-H motif" evidence="2">
    <location>
        <begin position="28"/>
        <end position="47"/>
    </location>
</feature>
<feature type="domain" description="HTH tetR-type" evidence="3">
    <location>
        <begin position="4"/>
        <end position="65"/>
    </location>
</feature>
<dbReference type="PANTHER" id="PTHR30055">
    <property type="entry name" value="HTH-TYPE TRANSCRIPTIONAL REGULATOR RUTR"/>
    <property type="match status" value="1"/>
</dbReference>
<dbReference type="AlphaFoldDB" id="A0A2A5JHL4"/>
<dbReference type="Pfam" id="PF00440">
    <property type="entry name" value="TetR_N"/>
    <property type="match status" value="1"/>
</dbReference>